<evidence type="ECO:0000313" key="1">
    <source>
        <dbReference type="EMBL" id="GEM89661.1"/>
    </source>
</evidence>
<dbReference type="SUPFAM" id="SSF46785">
    <property type="entry name" value="Winged helix' DNA-binding domain"/>
    <property type="match status" value="1"/>
</dbReference>
<dbReference type="AlphaFoldDB" id="A0A511RJ36"/>
<dbReference type="Proteomes" id="UP000321827">
    <property type="component" value="Unassembled WGS sequence"/>
</dbReference>
<sequence>MEETCVVQSQEEARALASPLTLQILAAFDEPKTAADAARRLELPRNRVGYHVRKLAGVGLLQEVRRRGRRIYYERRAARVKIPFTLMPFAAPGEAVSRYAEDFVKGLLERAVRYSLMAERPDEDFLVLGAADARMPSPVTALLGEAAFSSRALDLLKELEAELRQPKQDAIQGREKRVGEYLFAVIVVPSD</sequence>
<dbReference type="RefSeq" id="WP_183677632.1">
    <property type="nucleotide sequence ID" value="NZ_BJXN01000006.1"/>
</dbReference>
<dbReference type="CDD" id="cd00090">
    <property type="entry name" value="HTH_ARSR"/>
    <property type="match status" value="1"/>
</dbReference>
<gene>
    <name evidence="1" type="ORF">ODE01S_10950</name>
</gene>
<comment type="caution">
    <text evidence="1">The sequence shown here is derived from an EMBL/GenBank/DDBJ whole genome shotgun (WGS) entry which is preliminary data.</text>
</comment>
<name>A0A511RJ36_9DEIN</name>
<dbReference type="InterPro" id="IPR036388">
    <property type="entry name" value="WH-like_DNA-bd_sf"/>
</dbReference>
<organism evidence="1 2">
    <name type="scientific">Oceanithermus desulfurans NBRC 100063</name>
    <dbReference type="NCBI Taxonomy" id="1227550"/>
    <lineage>
        <taxon>Bacteria</taxon>
        <taxon>Thermotogati</taxon>
        <taxon>Deinococcota</taxon>
        <taxon>Deinococci</taxon>
        <taxon>Thermales</taxon>
        <taxon>Thermaceae</taxon>
        <taxon>Oceanithermus</taxon>
    </lineage>
</organism>
<evidence type="ECO:0008006" key="3">
    <source>
        <dbReference type="Google" id="ProtNLM"/>
    </source>
</evidence>
<evidence type="ECO:0000313" key="2">
    <source>
        <dbReference type="Proteomes" id="UP000321827"/>
    </source>
</evidence>
<dbReference type="InterPro" id="IPR036390">
    <property type="entry name" value="WH_DNA-bd_sf"/>
</dbReference>
<reference evidence="1 2" key="1">
    <citation type="submission" date="2019-07" db="EMBL/GenBank/DDBJ databases">
        <title>Whole genome shotgun sequence of Oceanithermus desulfurans NBRC 100063.</title>
        <authorList>
            <person name="Hosoyama A."/>
            <person name="Uohara A."/>
            <person name="Ohji S."/>
            <person name="Ichikawa N."/>
        </authorList>
    </citation>
    <scope>NUCLEOTIDE SEQUENCE [LARGE SCALE GENOMIC DNA]</scope>
    <source>
        <strain evidence="1 2">NBRC 100063</strain>
    </source>
</reference>
<dbReference type="Gene3D" id="1.10.10.10">
    <property type="entry name" value="Winged helix-like DNA-binding domain superfamily/Winged helix DNA-binding domain"/>
    <property type="match status" value="1"/>
</dbReference>
<accession>A0A511RJ36</accession>
<proteinExistence type="predicted"/>
<dbReference type="EMBL" id="BJXN01000006">
    <property type="protein sequence ID" value="GEM89661.1"/>
    <property type="molecule type" value="Genomic_DNA"/>
</dbReference>
<dbReference type="Pfam" id="PF12840">
    <property type="entry name" value="HTH_20"/>
    <property type="match status" value="1"/>
</dbReference>
<protein>
    <recommendedName>
        <fullName evidence="3">HTH arsR-type domain-containing protein</fullName>
    </recommendedName>
</protein>
<dbReference type="InterPro" id="IPR011991">
    <property type="entry name" value="ArsR-like_HTH"/>
</dbReference>